<protein>
    <recommendedName>
        <fullName evidence="5">Zinc finger DksA/TraR C4-type domain-containing protein</fullName>
    </recommendedName>
</protein>
<dbReference type="PANTHER" id="PTHR33823:SF4">
    <property type="entry name" value="GENERAL STRESS PROTEIN 16O"/>
    <property type="match status" value="1"/>
</dbReference>
<dbReference type="SUPFAM" id="SSF109635">
    <property type="entry name" value="DnaK suppressor protein DksA, alpha-hairpin domain"/>
    <property type="match status" value="1"/>
</dbReference>
<dbReference type="InterPro" id="IPR000962">
    <property type="entry name" value="Znf_DskA_TraR"/>
</dbReference>
<evidence type="ECO:0000256" key="2">
    <source>
        <dbReference type="ARBA" id="ARBA00022771"/>
    </source>
</evidence>
<evidence type="ECO:0000313" key="6">
    <source>
        <dbReference type="EMBL" id="HGK63359.1"/>
    </source>
</evidence>
<evidence type="ECO:0000256" key="3">
    <source>
        <dbReference type="ARBA" id="ARBA00022833"/>
    </source>
</evidence>
<dbReference type="Pfam" id="PF01258">
    <property type="entry name" value="zf-dskA_traR"/>
    <property type="match status" value="1"/>
</dbReference>
<proteinExistence type="predicted"/>
<dbReference type="PANTHER" id="PTHR33823">
    <property type="entry name" value="RNA POLYMERASE-BINDING TRANSCRIPTION FACTOR DKSA-RELATED"/>
    <property type="match status" value="1"/>
</dbReference>
<dbReference type="PROSITE" id="PS01102">
    <property type="entry name" value="ZF_DKSA_1"/>
    <property type="match status" value="1"/>
</dbReference>
<feature type="domain" description="Zinc finger DksA/TraR C4-type" evidence="5">
    <location>
        <begin position="86"/>
        <end position="120"/>
    </location>
</feature>
<gene>
    <name evidence="6" type="ORF">ENU74_02010</name>
</gene>
<dbReference type="EMBL" id="DTDR01000055">
    <property type="protein sequence ID" value="HGK63359.1"/>
    <property type="molecule type" value="Genomic_DNA"/>
</dbReference>
<comment type="caution">
    <text evidence="6">The sequence shown here is derived from an EMBL/GenBank/DDBJ whole genome shotgun (WGS) entry which is preliminary data.</text>
</comment>
<evidence type="ECO:0000259" key="5">
    <source>
        <dbReference type="Pfam" id="PF01258"/>
    </source>
</evidence>
<evidence type="ECO:0000256" key="1">
    <source>
        <dbReference type="ARBA" id="ARBA00022723"/>
    </source>
</evidence>
<dbReference type="SUPFAM" id="SSF57716">
    <property type="entry name" value="Glucocorticoid receptor-like (DNA-binding domain)"/>
    <property type="match status" value="1"/>
</dbReference>
<keyword evidence="1" id="KW-0479">Metal-binding</keyword>
<dbReference type="InterPro" id="IPR037187">
    <property type="entry name" value="DnaK_N"/>
</dbReference>
<feature type="zinc finger region" description="dksA C4-type" evidence="4">
    <location>
        <begin position="91"/>
        <end position="115"/>
    </location>
</feature>
<dbReference type="AlphaFoldDB" id="A0A7V4E2V5"/>
<dbReference type="InterPro" id="IPR020458">
    <property type="entry name" value="Znf_DskA_TraR_CS"/>
</dbReference>
<reference evidence="6" key="1">
    <citation type="journal article" date="2020" name="mSystems">
        <title>Genome- and Community-Level Interaction Insights into Carbon Utilization and Element Cycling Functions of Hydrothermarchaeota in Hydrothermal Sediment.</title>
        <authorList>
            <person name="Zhou Z."/>
            <person name="Liu Y."/>
            <person name="Xu W."/>
            <person name="Pan J."/>
            <person name="Luo Z.H."/>
            <person name="Li M."/>
        </authorList>
    </citation>
    <scope>NUCLEOTIDE SEQUENCE [LARGE SCALE GENOMIC DNA]</scope>
    <source>
        <strain evidence="6">SpSt-697</strain>
    </source>
</reference>
<keyword evidence="3" id="KW-0862">Zinc</keyword>
<sequence length="125" mass="14551">MDKKKLNKFRELLLTEKEKLLKGKAHIEEILKKSPKEATGELSTYRTHLADLGSDTYQKEIAAYLTTKETQILMKIDKALRKIEEGIYGKCEKCNKDIDEKRLEAIPYAEFCIDCQKALENRQKK</sequence>
<dbReference type="PROSITE" id="PS51128">
    <property type="entry name" value="ZF_DKSA_2"/>
    <property type="match status" value="1"/>
</dbReference>
<organism evidence="6">
    <name type="scientific">candidate division WOR-3 bacterium</name>
    <dbReference type="NCBI Taxonomy" id="2052148"/>
    <lineage>
        <taxon>Bacteria</taxon>
        <taxon>Bacteria division WOR-3</taxon>
    </lineage>
</organism>
<dbReference type="GO" id="GO:0008270">
    <property type="term" value="F:zinc ion binding"/>
    <property type="evidence" value="ECO:0007669"/>
    <property type="project" value="UniProtKB-KW"/>
</dbReference>
<evidence type="ECO:0000256" key="4">
    <source>
        <dbReference type="PROSITE-ProRule" id="PRU00510"/>
    </source>
</evidence>
<dbReference type="Gene3D" id="1.20.120.910">
    <property type="entry name" value="DksA, coiled-coil domain"/>
    <property type="match status" value="1"/>
</dbReference>
<accession>A0A7V4E2V5</accession>
<name>A0A7V4E2V5_UNCW3</name>
<keyword evidence="2" id="KW-0863">Zinc-finger</keyword>